<keyword evidence="4" id="KW-1185">Reference proteome</keyword>
<dbReference type="AlphaFoldDB" id="A0A498T1J0"/>
<organism evidence="3 4">
    <name type="scientific">Acanthocheilonema viteae</name>
    <name type="common">Filarial nematode worm</name>
    <name type="synonym">Dipetalonema viteae</name>
    <dbReference type="NCBI Taxonomy" id="6277"/>
    <lineage>
        <taxon>Eukaryota</taxon>
        <taxon>Metazoa</taxon>
        <taxon>Ecdysozoa</taxon>
        <taxon>Nematoda</taxon>
        <taxon>Chromadorea</taxon>
        <taxon>Rhabditida</taxon>
        <taxon>Spirurina</taxon>
        <taxon>Spiruromorpha</taxon>
        <taxon>Filarioidea</taxon>
        <taxon>Onchocercidae</taxon>
        <taxon>Acanthocheilonema</taxon>
    </lineage>
</organism>
<dbReference type="PROSITE" id="PS50192">
    <property type="entry name" value="T_SNARE"/>
    <property type="match status" value="1"/>
</dbReference>
<evidence type="ECO:0000259" key="2">
    <source>
        <dbReference type="PROSITE" id="PS50192"/>
    </source>
</evidence>
<accession>A0A498T1J0</accession>
<keyword evidence="1" id="KW-0472">Membrane</keyword>
<keyword evidence="1" id="KW-1133">Transmembrane helix</keyword>
<gene>
    <name evidence="3" type="ORF">NAV_LOCUS9917</name>
</gene>
<dbReference type="OrthoDB" id="10251371at2759"/>
<protein>
    <recommendedName>
        <fullName evidence="2">t-SNARE coiled-coil homology domain-containing protein</fullName>
    </recommendedName>
</protein>
<reference evidence="3 4" key="1">
    <citation type="submission" date="2018-08" db="EMBL/GenBank/DDBJ databases">
        <authorList>
            <person name="Laetsch R D."/>
            <person name="Stevens L."/>
            <person name="Kumar S."/>
            <person name="Blaxter L. M."/>
        </authorList>
    </citation>
    <scope>NUCLEOTIDE SEQUENCE [LARGE SCALE GENOMIC DNA]</scope>
</reference>
<evidence type="ECO:0000313" key="3">
    <source>
        <dbReference type="EMBL" id="VBB35126.1"/>
    </source>
</evidence>
<dbReference type="InterPro" id="IPR000727">
    <property type="entry name" value="T_SNARE_dom"/>
</dbReference>
<keyword evidence="1" id="KW-0812">Transmembrane</keyword>
<feature type="transmembrane region" description="Helical" evidence="1">
    <location>
        <begin position="34"/>
        <end position="54"/>
    </location>
</feature>
<sequence>GTVLDRIDYNVEQAALKINSALSSVQRAERSMQMFSFLFLFLLLFYADICPVPLPWNKLKKMGNCLIMSIRF</sequence>
<proteinExistence type="predicted"/>
<name>A0A498T1J0_ACAVI</name>
<dbReference type="EMBL" id="UPTC01004893">
    <property type="protein sequence ID" value="VBB35126.1"/>
    <property type="molecule type" value="Genomic_DNA"/>
</dbReference>
<feature type="non-terminal residue" evidence="3">
    <location>
        <position position="1"/>
    </location>
</feature>
<feature type="domain" description="T-SNARE coiled-coil homology" evidence="2">
    <location>
        <begin position="1"/>
        <end position="28"/>
    </location>
</feature>
<evidence type="ECO:0000256" key="1">
    <source>
        <dbReference type="SAM" id="Phobius"/>
    </source>
</evidence>
<dbReference type="Proteomes" id="UP000276991">
    <property type="component" value="Unassembled WGS sequence"/>
</dbReference>
<evidence type="ECO:0000313" key="4">
    <source>
        <dbReference type="Proteomes" id="UP000276991"/>
    </source>
</evidence>